<dbReference type="InterPro" id="IPR016181">
    <property type="entry name" value="Acyl_CoA_acyltransferase"/>
</dbReference>
<proteinExistence type="predicted"/>
<evidence type="ECO:0000259" key="1">
    <source>
        <dbReference type="Pfam" id="PF00583"/>
    </source>
</evidence>
<dbReference type="RefSeq" id="WP_115135187.1">
    <property type="nucleotide sequence ID" value="NZ_JAKIKT010000001.1"/>
</dbReference>
<organism evidence="2 3">
    <name type="scientific">Shewanella corallii</name>
    <dbReference type="NCBI Taxonomy" id="560080"/>
    <lineage>
        <taxon>Bacteria</taxon>
        <taxon>Pseudomonadati</taxon>
        <taxon>Pseudomonadota</taxon>
        <taxon>Gammaproteobacteria</taxon>
        <taxon>Alteromonadales</taxon>
        <taxon>Shewanellaceae</taxon>
        <taxon>Shewanella</taxon>
    </lineage>
</organism>
<feature type="domain" description="N-acetyltransferase" evidence="1">
    <location>
        <begin position="58"/>
        <end position="188"/>
    </location>
</feature>
<protein>
    <submittedName>
        <fullName evidence="2">GNAT family N-acetyltransferase</fullName>
    </submittedName>
</protein>
<dbReference type="Proteomes" id="UP001202831">
    <property type="component" value="Unassembled WGS sequence"/>
</dbReference>
<sequence length="212" mass="24101">METPACDNYRAVYLTAEDLRIAASIIYNAYHDDPFFKDALFKGDMHQYEQKLRAAIREELNDLWQQEQTLVGLFEDDRLVGVVCVFSQQAGVGEGRYWNWRLKMMLSTGWQSTQALMNKESSILEHLPGKNCAVIQFVCVAPFEQKKGLGAKLLDAVTSWCDEQPELDGIGVFVSQESHAHLFNRHGFIPLASLNIGNVSGELMFYESQRDE</sequence>
<dbReference type="InterPro" id="IPR000182">
    <property type="entry name" value="GNAT_dom"/>
</dbReference>
<gene>
    <name evidence="2" type="ORF">L2725_04065</name>
</gene>
<evidence type="ECO:0000313" key="2">
    <source>
        <dbReference type="EMBL" id="MCL2912959.1"/>
    </source>
</evidence>
<keyword evidence="3" id="KW-1185">Reference proteome</keyword>
<dbReference type="SUPFAM" id="SSF55729">
    <property type="entry name" value="Acyl-CoA N-acyltransferases (Nat)"/>
    <property type="match status" value="1"/>
</dbReference>
<dbReference type="EMBL" id="JAKIKT010000001">
    <property type="protein sequence ID" value="MCL2912959.1"/>
    <property type="molecule type" value="Genomic_DNA"/>
</dbReference>
<comment type="caution">
    <text evidence="2">The sequence shown here is derived from an EMBL/GenBank/DDBJ whole genome shotgun (WGS) entry which is preliminary data.</text>
</comment>
<accession>A0ABT0N3D7</accession>
<dbReference type="Pfam" id="PF00583">
    <property type="entry name" value="Acetyltransf_1"/>
    <property type="match status" value="1"/>
</dbReference>
<evidence type="ECO:0000313" key="3">
    <source>
        <dbReference type="Proteomes" id="UP001202831"/>
    </source>
</evidence>
<dbReference type="Gene3D" id="3.40.630.30">
    <property type="match status" value="1"/>
</dbReference>
<reference evidence="2 3" key="1">
    <citation type="submission" date="2022-01" db="EMBL/GenBank/DDBJ databases">
        <title>Whole genome-based taxonomy of the Shewanellaceae.</title>
        <authorList>
            <person name="Martin-Rodriguez A.J."/>
        </authorList>
    </citation>
    <scope>NUCLEOTIDE SEQUENCE [LARGE SCALE GENOMIC DNA]</scope>
    <source>
        <strain evidence="2 3">DSM 21332</strain>
    </source>
</reference>
<name>A0ABT0N3D7_9GAMM</name>
<dbReference type="CDD" id="cd04301">
    <property type="entry name" value="NAT_SF"/>
    <property type="match status" value="1"/>
</dbReference>